<dbReference type="PANTHER" id="PTHR33119:SF1">
    <property type="entry name" value="FE2OG DIOXYGENASE DOMAIN-CONTAINING PROTEIN"/>
    <property type="match status" value="1"/>
</dbReference>
<accession>A0AAD7C3R5</accession>
<evidence type="ECO:0000259" key="2">
    <source>
        <dbReference type="Pfam" id="PF21666"/>
    </source>
</evidence>
<sequence>MDFPSPFIPYGVQTEQRDPEMSWGPPPRTLAELRMYGLSWAIRSKPEWQRKITDATIMEKWRQEALDQQENTPVEQKMTPKMINFVLTELEAYARLSDPVLGIESGPFDAIWYSDRLIPMQVSQRLREAIIELEDVPEELKDWHPRSNRQVLDLVHPSLYPVLYGRTLLSSGSPVQPPAALPDFAAEHSLSTRFCWLPSDFRIDSDGTAKLISPYINNLHPKHTCLYQLVESIVSSFVPLFERVLSEINGQDKDLLRDVTPGSGRIKPTRGHGSWPRGGYSWKFQGISVGYIWSGPAQPYPENLDSNPDWETPKVLPEAFEQYTGELEKQIAPYPLRGKTIQCIVKFANIHLTVDDPEYKGGSWHVEGMINERIVASGIYYYDEDNITESRLAFRMTTAPPVYHLQDDELCMELLYGLAGSGRCMQDIGSIPTKQGRALAWPNIYQHRVSPFRLLDPTKAGHRKIMAIFLVDPSIEPMPSATNIPSQQAEWIFDALEDARWNSNSLVSRLPPELVQMISEHACEGTVSRQEAEEYRLELMEERTVYTEHGDDWEYTWNMCEH</sequence>
<dbReference type="Pfam" id="PF14033">
    <property type="entry name" value="DUF4246"/>
    <property type="match status" value="1"/>
</dbReference>
<evidence type="ECO:0000259" key="1">
    <source>
        <dbReference type="Pfam" id="PF14033"/>
    </source>
</evidence>
<dbReference type="InterPro" id="IPR049207">
    <property type="entry name" value="DUF4246_N"/>
</dbReference>
<comment type="caution">
    <text evidence="3">The sequence shown here is derived from an EMBL/GenBank/DDBJ whole genome shotgun (WGS) entry which is preliminary data.</text>
</comment>
<feature type="domain" description="DUF4246" evidence="2">
    <location>
        <begin position="16"/>
        <end position="64"/>
    </location>
</feature>
<organism evidence="3 4">
    <name type="scientific">Roridomyces roridus</name>
    <dbReference type="NCBI Taxonomy" id="1738132"/>
    <lineage>
        <taxon>Eukaryota</taxon>
        <taxon>Fungi</taxon>
        <taxon>Dikarya</taxon>
        <taxon>Basidiomycota</taxon>
        <taxon>Agaricomycotina</taxon>
        <taxon>Agaricomycetes</taxon>
        <taxon>Agaricomycetidae</taxon>
        <taxon>Agaricales</taxon>
        <taxon>Marasmiineae</taxon>
        <taxon>Mycenaceae</taxon>
        <taxon>Roridomyces</taxon>
    </lineage>
</organism>
<dbReference type="Proteomes" id="UP001221142">
    <property type="component" value="Unassembled WGS sequence"/>
</dbReference>
<reference evidence="3" key="1">
    <citation type="submission" date="2023-03" db="EMBL/GenBank/DDBJ databases">
        <title>Massive genome expansion in bonnet fungi (Mycena s.s.) driven by repeated elements and novel gene families across ecological guilds.</title>
        <authorList>
            <consortium name="Lawrence Berkeley National Laboratory"/>
            <person name="Harder C.B."/>
            <person name="Miyauchi S."/>
            <person name="Viragh M."/>
            <person name="Kuo A."/>
            <person name="Thoen E."/>
            <person name="Andreopoulos B."/>
            <person name="Lu D."/>
            <person name="Skrede I."/>
            <person name="Drula E."/>
            <person name="Henrissat B."/>
            <person name="Morin E."/>
            <person name="Kohler A."/>
            <person name="Barry K."/>
            <person name="LaButti K."/>
            <person name="Morin E."/>
            <person name="Salamov A."/>
            <person name="Lipzen A."/>
            <person name="Mereny Z."/>
            <person name="Hegedus B."/>
            <person name="Baldrian P."/>
            <person name="Stursova M."/>
            <person name="Weitz H."/>
            <person name="Taylor A."/>
            <person name="Grigoriev I.V."/>
            <person name="Nagy L.G."/>
            <person name="Martin F."/>
            <person name="Kauserud H."/>
        </authorList>
    </citation>
    <scope>NUCLEOTIDE SEQUENCE</scope>
    <source>
        <strain evidence="3">9284</strain>
    </source>
</reference>
<dbReference type="Pfam" id="PF21666">
    <property type="entry name" value="DUF4246_N"/>
    <property type="match status" value="1"/>
</dbReference>
<dbReference type="AlphaFoldDB" id="A0AAD7C3R5"/>
<keyword evidence="4" id="KW-1185">Reference proteome</keyword>
<proteinExistence type="predicted"/>
<dbReference type="InterPro" id="IPR049192">
    <property type="entry name" value="DUF4246_C"/>
</dbReference>
<dbReference type="InterPro" id="IPR025340">
    <property type="entry name" value="DUF4246"/>
</dbReference>
<protein>
    <submittedName>
        <fullName evidence="3">Uncharacterized protein</fullName>
    </submittedName>
</protein>
<feature type="domain" description="DUF4246" evidence="1">
    <location>
        <begin position="81"/>
        <end position="494"/>
    </location>
</feature>
<dbReference type="EMBL" id="JARKIF010000005">
    <property type="protein sequence ID" value="KAJ7638379.1"/>
    <property type="molecule type" value="Genomic_DNA"/>
</dbReference>
<dbReference type="PANTHER" id="PTHR33119">
    <property type="entry name" value="IFI3P"/>
    <property type="match status" value="1"/>
</dbReference>
<evidence type="ECO:0000313" key="4">
    <source>
        <dbReference type="Proteomes" id="UP001221142"/>
    </source>
</evidence>
<gene>
    <name evidence="3" type="ORF">FB45DRAFT_1023175</name>
</gene>
<evidence type="ECO:0000313" key="3">
    <source>
        <dbReference type="EMBL" id="KAJ7638379.1"/>
    </source>
</evidence>
<name>A0AAD7C3R5_9AGAR</name>